<dbReference type="Pfam" id="PF08713">
    <property type="entry name" value="DNA_alkylation"/>
    <property type="match status" value="1"/>
</dbReference>
<reference evidence="1 2" key="1">
    <citation type="submission" date="2019-08" db="EMBL/GenBank/DDBJ databases">
        <title>Deep-cultivation of Planctomycetes and their phenomic and genomic characterization uncovers novel biology.</title>
        <authorList>
            <person name="Wiegand S."/>
            <person name="Jogler M."/>
            <person name="Boedeker C."/>
            <person name="Pinto D."/>
            <person name="Vollmers J."/>
            <person name="Rivas-Marin E."/>
            <person name="Kohn T."/>
            <person name="Peeters S.H."/>
            <person name="Heuer A."/>
            <person name="Rast P."/>
            <person name="Oberbeckmann S."/>
            <person name="Bunk B."/>
            <person name="Jeske O."/>
            <person name="Meyerdierks A."/>
            <person name="Storesund J.E."/>
            <person name="Kallscheuer N."/>
            <person name="Luecker S."/>
            <person name="Lage O.M."/>
            <person name="Pohl T."/>
            <person name="Merkel B.J."/>
            <person name="Hornburger P."/>
            <person name="Mueller R.-W."/>
            <person name="Bruemmer F."/>
            <person name="Labrenz M."/>
            <person name="Spormann A.M."/>
            <person name="Op den Camp H."/>
            <person name="Overmann J."/>
            <person name="Amann R."/>
            <person name="Jetten M.S.M."/>
            <person name="Mascher T."/>
            <person name="Medema M.H."/>
            <person name="Devos D.P."/>
            <person name="Kaster A.-K."/>
            <person name="Ovreas L."/>
            <person name="Rohde M."/>
            <person name="Galperin M.Y."/>
            <person name="Jogler C."/>
        </authorList>
    </citation>
    <scope>NUCLEOTIDE SEQUENCE [LARGE SCALE GENOMIC DNA]</scope>
    <source>
        <strain evidence="1 2">UC8</strain>
    </source>
</reference>
<dbReference type="InterPro" id="IPR014825">
    <property type="entry name" value="DNA_alkylation"/>
</dbReference>
<proteinExistence type="predicted"/>
<evidence type="ECO:0000313" key="1">
    <source>
        <dbReference type="EMBL" id="QEG39189.1"/>
    </source>
</evidence>
<protein>
    <submittedName>
        <fullName evidence="1">DNA alkylation repair enzyme</fullName>
    </submittedName>
</protein>
<gene>
    <name evidence="1" type="ORF">UC8_11500</name>
</gene>
<organism evidence="1 2">
    <name type="scientific">Roseimaritima ulvae</name>
    <dbReference type="NCBI Taxonomy" id="980254"/>
    <lineage>
        <taxon>Bacteria</taxon>
        <taxon>Pseudomonadati</taxon>
        <taxon>Planctomycetota</taxon>
        <taxon>Planctomycetia</taxon>
        <taxon>Pirellulales</taxon>
        <taxon>Pirellulaceae</taxon>
        <taxon>Roseimaritima</taxon>
    </lineage>
</organism>
<dbReference type="KEGG" id="rul:UC8_11500"/>
<dbReference type="OrthoDB" id="9801369at2"/>
<dbReference type="Proteomes" id="UP000325286">
    <property type="component" value="Chromosome"/>
</dbReference>
<dbReference type="EMBL" id="CP042914">
    <property type="protein sequence ID" value="QEG39189.1"/>
    <property type="molecule type" value="Genomic_DNA"/>
</dbReference>
<evidence type="ECO:0000313" key="2">
    <source>
        <dbReference type="Proteomes" id="UP000325286"/>
    </source>
</evidence>
<dbReference type="RefSeq" id="WP_068138385.1">
    <property type="nucleotide sequence ID" value="NZ_CP042914.1"/>
</dbReference>
<accession>A0A5B9QMA3</accession>
<sequence length="235" mass="26261">MAMTKTEVIALLKDNADERGIANWNKTGSKLKSFGIGLTRLRKLAKQIGRDHKLAQSLWKSNIYDAKVIGLLIDEPKKMTREQAEQQVDSGLGGGMLSHVFASCDATLAKTPFAFELAYDWMASDDEVRRRCGYGLLYELSKKKPKGMDDAFLLERIDLIRNTIHDEPMWVRESMLSALMGIGKRNQQLNQAAIAAAQAIGPVDIDYGDDNSCEPLDVLKHLTSDYLQEKLGRKS</sequence>
<name>A0A5B9QMA3_9BACT</name>
<dbReference type="InterPro" id="IPR016024">
    <property type="entry name" value="ARM-type_fold"/>
</dbReference>
<dbReference type="AlphaFoldDB" id="A0A5B9QMA3"/>
<dbReference type="SUPFAM" id="SSF48371">
    <property type="entry name" value="ARM repeat"/>
    <property type="match status" value="1"/>
</dbReference>
<dbReference type="PANTHER" id="PTHR41291:SF1">
    <property type="entry name" value="DNA ALKYLATION REPAIR PROTEIN"/>
    <property type="match status" value="1"/>
</dbReference>
<dbReference type="PANTHER" id="PTHR41291">
    <property type="entry name" value="DNA ALKYLATION REPAIR PROTEIN"/>
    <property type="match status" value="1"/>
</dbReference>
<dbReference type="Gene3D" id="1.25.10.90">
    <property type="match status" value="1"/>
</dbReference>
<keyword evidence="2" id="KW-1185">Reference proteome</keyword>